<keyword evidence="3" id="KW-0732">Signal</keyword>
<reference evidence="10" key="4">
    <citation type="submission" date="2025-09" db="UniProtKB">
        <authorList>
            <consortium name="Ensembl"/>
        </authorList>
    </citation>
    <scope>IDENTIFICATION</scope>
    <source>
        <strain evidence="10">17573</strain>
    </source>
</reference>
<dbReference type="Proteomes" id="UP000006718">
    <property type="component" value="Chromosome 3"/>
</dbReference>
<dbReference type="GeneTree" id="ENSGT00940000163799"/>
<evidence type="ECO:0000256" key="3">
    <source>
        <dbReference type="ARBA" id="ARBA00022729"/>
    </source>
</evidence>
<reference evidence="10" key="3">
    <citation type="submission" date="2025-08" db="UniProtKB">
        <authorList>
            <consortium name="Ensembl"/>
        </authorList>
    </citation>
    <scope>IDENTIFICATION</scope>
    <source>
        <strain evidence="10">17573</strain>
    </source>
</reference>
<dbReference type="GO" id="GO:0042288">
    <property type="term" value="F:MHC class I protein binding"/>
    <property type="evidence" value="ECO:0000318"/>
    <property type="project" value="GO_Central"/>
</dbReference>
<feature type="region of interest" description="Disordered" evidence="7">
    <location>
        <begin position="292"/>
        <end position="361"/>
    </location>
</feature>
<dbReference type="AlphaFoldDB" id="H9H406"/>
<evidence type="ECO:0000256" key="5">
    <source>
        <dbReference type="ARBA" id="ARBA00023136"/>
    </source>
</evidence>
<dbReference type="InterPro" id="IPR051694">
    <property type="entry name" value="Immunoregulatory_rcpt-like"/>
</dbReference>
<dbReference type="SUPFAM" id="SSF48726">
    <property type="entry name" value="Immunoglobulin"/>
    <property type="match status" value="1"/>
</dbReference>
<evidence type="ECO:0000256" key="1">
    <source>
        <dbReference type="ARBA" id="ARBA00004479"/>
    </source>
</evidence>
<dbReference type="GO" id="GO:0005886">
    <property type="term" value="C:plasma membrane"/>
    <property type="evidence" value="ECO:0007669"/>
    <property type="project" value="UniProtKB-ARBA"/>
</dbReference>
<dbReference type="FunFam" id="2.60.40.10:FF:000753">
    <property type="entry name" value="Paired immunoglobulin-like type 2 receptor alpha"/>
    <property type="match status" value="1"/>
</dbReference>
<reference evidence="10" key="2">
    <citation type="submission" date="2019-01" db="EMBL/GenBank/DDBJ databases">
        <authorList>
            <person name="Graves T."/>
            <person name="Eichler E.E."/>
            <person name="Wilson R.K."/>
        </authorList>
    </citation>
    <scope>NUCLEOTIDE SEQUENCE [LARGE SCALE GENOMIC DNA]</scope>
    <source>
        <strain evidence="10">17573</strain>
    </source>
</reference>
<evidence type="ECO:0000256" key="6">
    <source>
        <dbReference type="ARBA" id="ARBA00023180"/>
    </source>
</evidence>
<evidence type="ECO:0000259" key="9">
    <source>
        <dbReference type="PROSITE" id="PS50835"/>
    </source>
</evidence>
<keyword evidence="11" id="KW-1185">Reference proteome</keyword>
<evidence type="ECO:0000313" key="11">
    <source>
        <dbReference type="Proteomes" id="UP000006718"/>
    </source>
</evidence>
<evidence type="ECO:0000313" key="10">
    <source>
        <dbReference type="Ensembl" id="ENSMMUP00000024212.4"/>
    </source>
</evidence>
<proteinExistence type="predicted"/>
<evidence type="ECO:0000256" key="7">
    <source>
        <dbReference type="SAM" id="MobiDB-lite"/>
    </source>
</evidence>
<dbReference type="STRING" id="9544.ENSMMUP00000024212"/>
<dbReference type="VEuPathDB" id="HostDB:ENSMMUG00000043070"/>
<evidence type="ECO:0000256" key="2">
    <source>
        <dbReference type="ARBA" id="ARBA00022692"/>
    </source>
</evidence>
<dbReference type="InterPro" id="IPR007110">
    <property type="entry name" value="Ig-like_dom"/>
</dbReference>
<dbReference type="InParanoid" id="H9H406"/>
<organism evidence="10 11">
    <name type="scientific">Macaca mulatta</name>
    <name type="common">Rhesus macaque</name>
    <dbReference type="NCBI Taxonomy" id="9544"/>
    <lineage>
        <taxon>Eukaryota</taxon>
        <taxon>Metazoa</taxon>
        <taxon>Chordata</taxon>
        <taxon>Craniata</taxon>
        <taxon>Vertebrata</taxon>
        <taxon>Euteleostomi</taxon>
        <taxon>Mammalia</taxon>
        <taxon>Eutheria</taxon>
        <taxon>Euarchontoglires</taxon>
        <taxon>Primates</taxon>
        <taxon>Haplorrhini</taxon>
        <taxon>Catarrhini</taxon>
        <taxon>Cercopithecidae</taxon>
        <taxon>Cercopithecinae</taxon>
        <taxon>Macaca</taxon>
    </lineage>
</organism>
<keyword evidence="6" id="KW-0325">Glycoprotein</keyword>
<dbReference type="InterPro" id="IPR036179">
    <property type="entry name" value="Ig-like_dom_sf"/>
</dbReference>
<dbReference type="Gene3D" id="2.60.40.10">
    <property type="entry name" value="Immunoglobulins"/>
    <property type="match status" value="1"/>
</dbReference>
<dbReference type="eggNOG" id="ENOG502SUHR">
    <property type="taxonomic scope" value="Eukaryota"/>
</dbReference>
<sequence>MWALPKPQEGPTQDKGGTSWGGPRLPPPGNKGGSHRGGCPHPLSPMPEEWETQARSQSSHLSHDCLWLKVREGLGHPLCVLRWLQGLSPTLSLPPLGGSARSGPSGPYGVTQRKHLSAPMGGSVEIPFSFYHPWELAAAPNMKISWRRGNFHGEFFYRTRPAFIHEDYSNRLLLNWTEGQDRGLLRIWNLRKEDQSVYFCRVELDTRRSGRQRLQSIEGTKLTITQAVTTTTRRPSSATTTAGLRVTQGKRHSDSWHLSLKTAVGVTVAVAVLGIMILGLICLLRWRRRKGQQRTKATTPAKEPFQNTEEPYENIRNEGQNTDPKPNPKDDGIVYASLALSSSTSPRVPPSHHPLKSPQNETLYSVLKV</sequence>
<evidence type="ECO:0000256" key="4">
    <source>
        <dbReference type="ARBA" id="ARBA00022989"/>
    </source>
</evidence>
<gene>
    <name evidence="10" type="primary">PILRA</name>
</gene>
<dbReference type="PROSITE" id="PS50835">
    <property type="entry name" value="IG_LIKE"/>
    <property type="match status" value="1"/>
</dbReference>
<keyword evidence="2 8" id="KW-0812">Transmembrane</keyword>
<dbReference type="FunCoup" id="H9H406">
    <property type="interactions" value="280"/>
</dbReference>
<dbReference type="PANTHER" id="PTHR15549:SF26">
    <property type="entry name" value="AXIAL BUDDING PATTERN PROTEIN 2-RELATED"/>
    <property type="match status" value="1"/>
</dbReference>
<accession>H9H406</accession>
<dbReference type="GO" id="GO:0007165">
    <property type="term" value="P:signal transduction"/>
    <property type="evidence" value="ECO:0007669"/>
    <property type="project" value="Ensembl"/>
</dbReference>
<feature type="region of interest" description="Disordered" evidence="7">
    <location>
        <begin position="1"/>
        <end position="55"/>
    </location>
</feature>
<dbReference type="SMR" id="H9H406"/>
<evidence type="ECO:0000256" key="8">
    <source>
        <dbReference type="SAM" id="Phobius"/>
    </source>
</evidence>
<name>H9H406_MACMU</name>
<keyword evidence="5 8" id="KW-0472">Membrane</keyword>
<comment type="subcellular location">
    <subcellularLocation>
        <location evidence="1">Membrane</location>
        <topology evidence="1">Single-pass type I membrane protein</topology>
    </subcellularLocation>
</comment>
<reference evidence="11" key="1">
    <citation type="journal article" date="2007" name="Science">
        <title>Evolutionary and biomedical insights from the rhesus macaque genome.</title>
        <authorList>
            <person name="Gibbs R.A."/>
            <person name="Rogers J."/>
            <person name="Katze M.G."/>
            <person name="Bumgarner R."/>
            <person name="Weinstock G.M."/>
            <person name="Mardis E.R."/>
            <person name="Remington K.A."/>
            <person name="Strausberg R.L."/>
            <person name="Venter J.C."/>
            <person name="Wilson R.K."/>
            <person name="Batzer M.A."/>
            <person name="Bustamante C.D."/>
            <person name="Eichler E.E."/>
            <person name="Hahn M.W."/>
            <person name="Hardison R.C."/>
            <person name="Makova K.D."/>
            <person name="Miller W."/>
            <person name="Milosavljevic A."/>
            <person name="Palermo R.E."/>
            <person name="Siepel A."/>
            <person name="Sikela J.M."/>
            <person name="Attaway T."/>
            <person name="Bell S."/>
            <person name="Bernard K.E."/>
            <person name="Buhay C.J."/>
            <person name="Chandrabose M.N."/>
            <person name="Dao M."/>
            <person name="Davis C."/>
            <person name="Delehaunty K.D."/>
            <person name="Ding Y."/>
            <person name="Dinh H.H."/>
            <person name="Dugan-Rocha S."/>
            <person name="Fulton L.A."/>
            <person name="Gabisi R.A."/>
            <person name="Garner T.T."/>
            <person name="Godfrey J."/>
            <person name="Hawes A.C."/>
            <person name="Hernandez J."/>
            <person name="Hines S."/>
            <person name="Holder M."/>
            <person name="Hume J."/>
            <person name="Jhangiani S.N."/>
            <person name="Joshi V."/>
            <person name="Khan Z.M."/>
            <person name="Kirkness E.F."/>
            <person name="Cree A."/>
            <person name="Fowler R.G."/>
            <person name="Lee S."/>
            <person name="Lewis L.R."/>
            <person name="Li Z."/>
            <person name="Liu Y.-S."/>
            <person name="Moore S.M."/>
            <person name="Muzny D."/>
            <person name="Nazareth L.V."/>
            <person name="Ngo D.N."/>
            <person name="Okwuonu G.O."/>
            <person name="Pai G."/>
            <person name="Parker D."/>
            <person name="Paul H.A."/>
            <person name="Pfannkoch C."/>
            <person name="Pohl C.S."/>
            <person name="Rogers Y.-H.C."/>
            <person name="Ruiz S.J."/>
            <person name="Sabo A."/>
            <person name="Santibanez J."/>
            <person name="Schneider B.W."/>
            <person name="Smith S.M."/>
            <person name="Sodergren E."/>
            <person name="Svatek A.F."/>
            <person name="Utterback T.R."/>
            <person name="Vattathil S."/>
            <person name="Warren W."/>
            <person name="White C.S."/>
            <person name="Chinwalla A.T."/>
            <person name="Feng Y."/>
            <person name="Halpern A.L."/>
            <person name="Hillier L.W."/>
            <person name="Huang X."/>
            <person name="Minx P."/>
            <person name="Nelson J.O."/>
            <person name="Pepin K.H."/>
            <person name="Qin X."/>
            <person name="Sutton G.G."/>
            <person name="Venter E."/>
            <person name="Walenz B.P."/>
            <person name="Wallis J.W."/>
            <person name="Worley K.C."/>
            <person name="Yang S.-P."/>
            <person name="Jones S.M."/>
            <person name="Marra M.A."/>
            <person name="Rocchi M."/>
            <person name="Schein J.E."/>
            <person name="Baertsch R."/>
            <person name="Clarke L."/>
            <person name="Csuros M."/>
            <person name="Glasscock J."/>
            <person name="Harris R.A."/>
            <person name="Havlak P."/>
            <person name="Jackson A.R."/>
            <person name="Jiang H."/>
            <person name="Liu Y."/>
            <person name="Messina D.N."/>
            <person name="Shen Y."/>
            <person name="Song H.X.-Z."/>
            <person name="Wylie T."/>
            <person name="Zhang L."/>
            <person name="Birney E."/>
            <person name="Han K."/>
            <person name="Konkel M.K."/>
            <person name="Lee J."/>
            <person name="Smit A.F.A."/>
            <person name="Ullmer B."/>
            <person name="Wang H."/>
            <person name="Xing J."/>
            <person name="Burhans R."/>
            <person name="Cheng Z."/>
            <person name="Karro J.E."/>
            <person name="Ma J."/>
            <person name="Raney B."/>
            <person name="She X."/>
            <person name="Cox M.J."/>
            <person name="Demuth J.P."/>
            <person name="Dumas L.J."/>
            <person name="Han S.-G."/>
            <person name="Hopkins J."/>
            <person name="Karimpour-Fard A."/>
            <person name="Kim Y.H."/>
            <person name="Pollack J.R."/>
            <person name="Vinar T."/>
            <person name="Addo-Quaye C."/>
            <person name="Degenhardt J."/>
            <person name="Denby A."/>
            <person name="Hubisz M.J."/>
            <person name="Indap A."/>
            <person name="Kosiol C."/>
            <person name="Lahn B.T."/>
            <person name="Lawson H.A."/>
            <person name="Marklein A."/>
            <person name="Nielsen R."/>
            <person name="Vallender E.J."/>
            <person name="Clark A.G."/>
            <person name="Ferguson B."/>
            <person name="Hernandez R.D."/>
            <person name="Hirani K."/>
            <person name="Kehrer-Sawatzki H."/>
            <person name="Kolb J."/>
            <person name="Patil S."/>
            <person name="Pu L.-L."/>
            <person name="Ren Y."/>
            <person name="Smith D.G."/>
            <person name="Wheeler D.A."/>
            <person name="Schenck I."/>
            <person name="Ball E.V."/>
            <person name="Chen R."/>
            <person name="Cooper D.N."/>
            <person name="Giardine B."/>
            <person name="Hsu F."/>
            <person name="Kent W.J."/>
            <person name="Lesk A."/>
            <person name="Nelson D.L."/>
            <person name="O'brien W.E."/>
            <person name="Pruefer K."/>
            <person name="Stenson P.D."/>
            <person name="Wallace J.C."/>
            <person name="Ke H."/>
            <person name="Liu X.-M."/>
            <person name="Wang P."/>
            <person name="Xiang A.P."/>
            <person name="Yang F."/>
            <person name="Barber G.P."/>
            <person name="Haussler D."/>
            <person name="Karolchik D."/>
            <person name="Kern A.D."/>
            <person name="Kuhn R.M."/>
            <person name="Smith K.E."/>
            <person name="Zwieg A.S."/>
        </authorList>
    </citation>
    <scope>NUCLEOTIDE SEQUENCE [LARGE SCALE GENOMIC DNA]</scope>
    <source>
        <strain evidence="11">17573</strain>
    </source>
</reference>
<feature type="transmembrane region" description="Helical" evidence="8">
    <location>
        <begin position="263"/>
        <end position="286"/>
    </location>
</feature>
<dbReference type="Ensembl" id="ENSMMUT00000025875.4">
    <property type="protein sequence ID" value="ENSMMUP00000024212.4"/>
    <property type="gene ID" value="ENSMMUG00000043070.2"/>
</dbReference>
<dbReference type="HOGENOM" id="CLU_070832_0_0_1"/>
<protein>
    <submittedName>
        <fullName evidence="10">Paired immunoglobin like type 2 receptor alpha</fullName>
    </submittedName>
</protein>
<dbReference type="SMART" id="SM00409">
    <property type="entry name" value="IG"/>
    <property type="match status" value="1"/>
</dbReference>
<dbReference type="InterPro" id="IPR013783">
    <property type="entry name" value="Ig-like_fold"/>
</dbReference>
<dbReference type="Bgee" id="ENSMMUG00000043070">
    <property type="expression patterns" value="Expressed in lung and 17 other cell types or tissues"/>
</dbReference>
<dbReference type="PANTHER" id="PTHR15549">
    <property type="entry name" value="PAIRED IMMUNOGLOBULIN-LIKE TYPE 2 RECEPTOR"/>
    <property type="match status" value="1"/>
</dbReference>
<dbReference type="ExpressionAtlas" id="H9H406">
    <property type="expression patterns" value="baseline"/>
</dbReference>
<dbReference type="InterPro" id="IPR003599">
    <property type="entry name" value="Ig_sub"/>
</dbReference>
<feature type="domain" description="Ig-like" evidence="9">
    <location>
        <begin position="89"/>
        <end position="218"/>
    </location>
</feature>
<keyword evidence="4 8" id="KW-1133">Transmembrane helix</keyword>